<evidence type="ECO:0000256" key="1">
    <source>
        <dbReference type="ARBA" id="ARBA00004323"/>
    </source>
</evidence>
<evidence type="ECO:0000256" key="10">
    <source>
        <dbReference type="ARBA" id="ARBA00023098"/>
    </source>
</evidence>
<evidence type="ECO:0000256" key="13">
    <source>
        <dbReference type="RuleBase" id="RU363063"/>
    </source>
</evidence>
<keyword evidence="7" id="KW-0735">Signal-anchor</keyword>
<dbReference type="EC" id="2.4.1.-" evidence="13"/>
<comment type="pathway">
    <text evidence="2">Protein modification; protein glycosylation.</text>
</comment>
<evidence type="ECO:0000256" key="6">
    <source>
        <dbReference type="ARBA" id="ARBA00022692"/>
    </source>
</evidence>
<dbReference type="InterPro" id="IPR002659">
    <property type="entry name" value="Glyco_trans_31"/>
</dbReference>
<keyword evidence="4 13" id="KW-0328">Glycosyltransferase</keyword>
<dbReference type="PANTHER" id="PTHR11214:SF115">
    <property type="entry name" value="HEXOSYLTRANSFERASE"/>
    <property type="match status" value="1"/>
</dbReference>
<dbReference type="FunFam" id="3.90.550.50:FF:000001">
    <property type="entry name" value="Hexosyltransferase"/>
    <property type="match status" value="1"/>
</dbReference>
<keyword evidence="11" id="KW-0472">Membrane</keyword>
<evidence type="ECO:0000256" key="2">
    <source>
        <dbReference type="ARBA" id="ARBA00004922"/>
    </source>
</evidence>
<evidence type="ECO:0000313" key="16">
    <source>
        <dbReference type="Proteomes" id="UP000694395"/>
    </source>
</evidence>
<dbReference type="Proteomes" id="UP000694395">
    <property type="component" value="Chromosome 6"/>
</dbReference>
<evidence type="ECO:0000313" key="15">
    <source>
        <dbReference type="Ensembl" id="ENSOMYP00000060105.2"/>
    </source>
</evidence>
<dbReference type="Ensembl" id="ENSOMYT00000065429.2">
    <property type="protein sequence ID" value="ENSOMYP00000060105.2"/>
    <property type="gene ID" value="ENSOMYG00000027779.2"/>
</dbReference>
<dbReference type="GO" id="GO:0006629">
    <property type="term" value="P:lipid metabolic process"/>
    <property type="evidence" value="ECO:0007669"/>
    <property type="project" value="UniProtKB-KW"/>
</dbReference>
<dbReference type="GO" id="GO:0000139">
    <property type="term" value="C:Golgi membrane"/>
    <property type="evidence" value="ECO:0007669"/>
    <property type="project" value="UniProtKB-SubCell"/>
</dbReference>
<keyword evidence="9 13" id="KW-0333">Golgi apparatus</keyword>
<accession>A0A8C7S1Y4</accession>
<keyword evidence="10" id="KW-0443">Lipid metabolism</keyword>
<dbReference type="Gene3D" id="3.90.550.50">
    <property type="match status" value="1"/>
</dbReference>
<organism evidence="15 16">
    <name type="scientific">Oncorhynchus mykiss</name>
    <name type="common">Rainbow trout</name>
    <name type="synonym">Salmo gairdneri</name>
    <dbReference type="NCBI Taxonomy" id="8022"/>
    <lineage>
        <taxon>Eukaryota</taxon>
        <taxon>Metazoa</taxon>
        <taxon>Chordata</taxon>
        <taxon>Craniata</taxon>
        <taxon>Vertebrata</taxon>
        <taxon>Euteleostomi</taxon>
        <taxon>Actinopterygii</taxon>
        <taxon>Neopterygii</taxon>
        <taxon>Teleostei</taxon>
        <taxon>Protacanthopterygii</taxon>
        <taxon>Salmoniformes</taxon>
        <taxon>Salmonidae</taxon>
        <taxon>Salmoninae</taxon>
        <taxon>Oncorhynchus</taxon>
    </lineage>
</organism>
<comment type="similarity">
    <text evidence="3 13">Belongs to the glycosyltransferase 31 family.</text>
</comment>
<feature type="region of interest" description="Disordered" evidence="14">
    <location>
        <begin position="31"/>
        <end position="143"/>
    </location>
</feature>
<evidence type="ECO:0000256" key="12">
    <source>
        <dbReference type="ARBA" id="ARBA00023180"/>
    </source>
</evidence>
<reference evidence="15" key="3">
    <citation type="submission" date="2025-09" db="UniProtKB">
        <authorList>
            <consortium name="Ensembl"/>
        </authorList>
    </citation>
    <scope>IDENTIFICATION</scope>
</reference>
<evidence type="ECO:0000256" key="9">
    <source>
        <dbReference type="ARBA" id="ARBA00023034"/>
    </source>
</evidence>
<dbReference type="GO" id="GO:0006493">
    <property type="term" value="P:protein O-linked glycosylation"/>
    <property type="evidence" value="ECO:0007669"/>
    <property type="project" value="TreeGrafter"/>
</dbReference>
<name>A0A8C7S1Y4_ONCMY</name>
<evidence type="ECO:0000256" key="11">
    <source>
        <dbReference type="ARBA" id="ARBA00023136"/>
    </source>
</evidence>
<evidence type="ECO:0000256" key="8">
    <source>
        <dbReference type="ARBA" id="ARBA00022989"/>
    </source>
</evidence>
<dbReference type="GO" id="GO:0008499">
    <property type="term" value="F:N-acetyl-beta-D-glucosaminide beta-(1,3)-galactosyltransferase activity"/>
    <property type="evidence" value="ECO:0007669"/>
    <property type="project" value="TreeGrafter"/>
</dbReference>
<feature type="compositionally biased region" description="Polar residues" evidence="14">
    <location>
        <begin position="85"/>
        <end position="96"/>
    </location>
</feature>
<keyword evidence="5" id="KW-0808">Transferase</keyword>
<sequence>MISHWGTCTKIFLVLVSLRVIYYTVLEYPYNPNHPYQRPRSRRTPDPSRGEDLSSESISPTTNYESTYYVESETPDPSRGEDLSSESISPTTNDESTYYVDSETPDPSRGEDLSSESISPTTNDESTYYVDSETPDNKDTPTMYVDVEPQAESEDYLDTISIQDWPSITPTTGLATPPPYVSRGPYHVQYPHEYSFILDEPKKCREQNPFLVLMVPVAPYNRDAREAVRRTWGSERQVLGREVRLFFLLGLPSGEETEQLQEKVLQESKEHQDLLQSDFIDSYKNLTIKTMVMMEWLSSRCPNASYAMKIDSDMFLNVNTLVNMLLHAPTQNYMTGMVESSAAVLRDPRSKWYLPKEVFPEPVYPPYALGLGYVFTLDLPRKLVAASRHVKAVYIEDVYLGLCMRHLGIRPTAPPSGNLFQGYAGAQDRCHYMAVITTILNTPQELLDVWRNLHQPGPVCY</sequence>
<dbReference type="AlphaFoldDB" id="A0A8C7S1Y4"/>
<keyword evidence="8" id="KW-1133">Transmembrane helix</keyword>
<keyword evidence="16" id="KW-1185">Reference proteome</keyword>
<dbReference type="Pfam" id="PF01762">
    <property type="entry name" value="Galactosyl_T"/>
    <property type="match status" value="1"/>
</dbReference>
<dbReference type="PANTHER" id="PTHR11214">
    <property type="entry name" value="BETA-1,3-N-ACETYLGLUCOSAMINYLTRANSFERASE"/>
    <property type="match status" value="1"/>
</dbReference>
<feature type="compositionally biased region" description="Basic and acidic residues" evidence="14">
    <location>
        <begin position="43"/>
        <end position="52"/>
    </location>
</feature>
<evidence type="ECO:0000256" key="3">
    <source>
        <dbReference type="ARBA" id="ARBA00008661"/>
    </source>
</evidence>
<protein>
    <recommendedName>
        <fullName evidence="13">Hexosyltransferase</fullName>
        <ecNumber evidence="13">2.4.1.-</ecNumber>
    </recommendedName>
</protein>
<reference evidence="15" key="2">
    <citation type="submission" date="2025-08" db="UniProtKB">
        <authorList>
            <consortium name="Ensembl"/>
        </authorList>
    </citation>
    <scope>IDENTIFICATION</scope>
</reference>
<keyword evidence="12" id="KW-0325">Glycoprotein</keyword>
<evidence type="ECO:0000256" key="7">
    <source>
        <dbReference type="ARBA" id="ARBA00022968"/>
    </source>
</evidence>
<keyword evidence="6" id="KW-0812">Transmembrane</keyword>
<proteinExistence type="inferred from homology"/>
<evidence type="ECO:0000256" key="14">
    <source>
        <dbReference type="SAM" id="MobiDB-lite"/>
    </source>
</evidence>
<dbReference type="GeneTree" id="ENSGT00940000163421"/>
<feature type="compositionally biased region" description="Polar residues" evidence="14">
    <location>
        <begin position="55"/>
        <end position="66"/>
    </location>
</feature>
<feature type="compositionally biased region" description="Polar residues" evidence="14">
    <location>
        <begin position="115"/>
        <end position="126"/>
    </location>
</feature>
<comment type="subcellular location">
    <subcellularLocation>
        <location evidence="1 13">Golgi apparatus membrane</location>
        <topology evidence="1 13">Single-pass type II membrane protein</topology>
    </subcellularLocation>
</comment>
<evidence type="ECO:0000256" key="4">
    <source>
        <dbReference type="ARBA" id="ARBA00022676"/>
    </source>
</evidence>
<evidence type="ECO:0000256" key="5">
    <source>
        <dbReference type="ARBA" id="ARBA00022679"/>
    </source>
</evidence>
<reference evidence="15" key="1">
    <citation type="submission" date="2020-07" db="EMBL/GenBank/DDBJ databases">
        <title>A long reads based de novo assembly of the rainbow trout Arlee double haploid line genome.</title>
        <authorList>
            <person name="Gao G."/>
            <person name="Palti Y."/>
        </authorList>
    </citation>
    <scope>NUCLEOTIDE SEQUENCE [LARGE SCALE GENOMIC DNA]</scope>
</reference>